<gene>
    <name evidence="1" type="ORF">JK634_01130</name>
</gene>
<comment type="caution">
    <text evidence="1">The sequence shown here is derived from an EMBL/GenBank/DDBJ whole genome shotgun (WGS) entry which is preliminary data.</text>
</comment>
<dbReference type="EMBL" id="JAESWA010000005">
    <property type="protein sequence ID" value="MBL4930414.1"/>
    <property type="molecule type" value="Genomic_DNA"/>
</dbReference>
<keyword evidence="2" id="KW-1185">Reference proteome</keyword>
<sequence length="78" mass="8757">MSDYKMEIRGSIGLSDYSNIYDYIGVVDSKDNFTITLNAASKENIDIICSMLEGSNFMINEQGQDALGNYYINALKKK</sequence>
<reference evidence="1" key="1">
    <citation type="submission" date="2021-01" db="EMBL/GenBank/DDBJ databases">
        <title>Genome public.</title>
        <authorList>
            <person name="Liu C."/>
            <person name="Sun Q."/>
        </authorList>
    </citation>
    <scope>NUCLEOTIDE SEQUENCE</scope>
    <source>
        <strain evidence="1">YIM B02565</strain>
    </source>
</reference>
<accession>A0A937FAL1</accession>
<dbReference type="AlphaFoldDB" id="A0A937FAL1"/>
<organism evidence="1 2">
    <name type="scientific">Clostridium paridis</name>
    <dbReference type="NCBI Taxonomy" id="2803863"/>
    <lineage>
        <taxon>Bacteria</taxon>
        <taxon>Bacillati</taxon>
        <taxon>Bacillota</taxon>
        <taxon>Clostridia</taxon>
        <taxon>Eubacteriales</taxon>
        <taxon>Clostridiaceae</taxon>
        <taxon>Clostridium</taxon>
    </lineage>
</organism>
<evidence type="ECO:0000313" key="1">
    <source>
        <dbReference type="EMBL" id="MBL4930414.1"/>
    </source>
</evidence>
<proteinExistence type="predicted"/>
<name>A0A937FAL1_9CLOT</name>
<evidence type="ECO:0000313" key="2">
    <source>
        <dbReference type="Proteomes" id="UP000623681"/>
    </source>
</evidence>
<dbReference type="Proteomes" id="UP000623681">
    <property type="component" value="Unassembled WGS sequence"/>
</dbReference>
<protein>
    <submittedName>
        <fullName evidence="1">Uncharacterized protein</fullName>
    </submittedName>
</protein>
<dbReference type="RefSeq" id="WP_202765798.1">
    <property type="nucleotide sequence ID" value="NZ_JAESWA010000005.1"/>
</dbReference>